<dbReference type="AlphaFoldDB" id="A0A5C6XEX8"/>
<dbReference type="InterPro" id="IPR029062">
    <property type="entry name" value="Class_I_gatase-like"/>
</dbReference>
<name>A0A5C6XEX8_9DELT</name>
<dbReference type="GO" id="GO:0007155">
    <property type="term" value="P:cell adhesion"/>
    <property type="evidence" value="ECO:0007669"/>
    <property type="project" value="InterPro"/>
</dbReference>
<dbReference type="GO" id="GO:0005509">
    <property type="term" value="F:calcium ion binding"/>
    <property type="evidence" value="ECO:0007669"/>
    <property type="project" value="InterPro"/>
</dbReference>
<dbReference type="PANTHER" id="PTHR10199:SF100">
    <property type="entry name" value="THROMBOSPONDIN, ISOFORM A"/>
    <property type="match status" value="1"/>
</dbReference>
<dbReference type="FunFam" id="4.10.1080.10:FF:000001">
    <property type="entry name" value="Thrombospondin 3"/>
    <property type="match status" value="1"/>
</dbReference>
<keyword evidence="4" id="KW-0472">Membrane</keyword>
<dbReference type="Pfam" id="PF02412">
    <property type="entry name" value="TSP_3"/>
    <property type="match status" value="5"/>
</dbReference>
<sequence length="1110" mass="116942">MPPWVPHRCTWSRPAASATLARQRSIRSLFSPLLKPRQSHAKSPFMNNSVVPERRKASAPRQALGLMCLLLIMMLVPTLASAQSVLLIYDTQGACTPALRTALEDAGYDVTLSDAPETQWDGTNPSLDAFDVAVHLNGMTYSNAMPLAGQNALVAHVQNGGGFVASEWNAYEVGNLQAMRDLILLERTGGSEGPHSYVEVAAQSAHPILANIPASFSFEGARNQGPARTFAQNPSLVLMTDSVGNPAVLVREFGQGRIVNFNHAGNYDVGTSYHTLCNADIQQLYIDSVAWAVTVRADNQSVSTEEDVALDVTLSGSSQGGLPLTFRVTEFPAHGTLTGVNTNTGEVTSNPVTYSPDADFNGQDAFAFEASDGEFTGSATVAIAVTPVNDAPVATDDDFSVDEDSADPLNVLINDTDIDSATLSVSAVTQPTHGTVTINTESTITYAPDPNFNGSDTFTYTVSDGEFTDTATVDITVNPVNDAPVATDDVLSVDEDDVASLDVLINDTDIDNATLSVASVAQPTNGAALLNTDGTISYAPDANFDGSDAFSYTVTDGQLTDTATVNVTVNPVNDAPEFIAPTPDDAATIAAVEGQLVSFQLAAADIDSTELSYAVSPALAGANFDSETGAFSWTPSWQGVPMLTLEVSDGELSTTRQIAIDVTFTDVDQDGLPDTWELSVGLDATTADSDGDFISDFDEVGGDLQNPRDTDEDETIDALDEDSDNDGMLDSDEAGDEDLTTAPVDTDDDGTPDYRDTDSDDDSVLDAEDNCPIVENLDQADLDQDGQGDVCDEDIDGDGLPNALEEEFELDPRNPDTDGDFIADGEEFGDDWENPIDTDEDETIDALDEDSDADGLLDSDEAGDEDLATPPIDTDEDGTPDYRDTDSDDDTIADADDNCPLVENTDQLDTDSNGIGDACDHDADGDDVQDDVDNCPLVENADQADLDEDGTGDACDSDIDGDDVENDADNCPLIENADQADLDEDGFGDACDPDIDGDEVENDADNCPLIENADQADLDEDDIGDACDTDIDGDGVENDADNCPLIENANQADGNDNGIGDACDEDLGEVSGGGGGCGCSASSGPSNSASLLLLLVGMLALRRRRRSMAA</sequence>
<dbReference type="InterPro" id="IPR024038">
    <property type="entry name" value="MYXO-CTERM"/>
</dbReference>
<dbReference type="SUPFAM" id="SSF103647">
    <property type="entry name" value="TSP type-3 repeat"/>
    <property type="match status" value="2"/>
</dbReference>
<dbReference type="InterPro" id="IPR013783">
    <property type="entry name" value="Ig-like_fold"/>
</dbReference>
<keyword evidence="4" id="KW-0812">Transmembrane</keyword>
<dbReference type="InterPro" id="IPR028974">
    <property type="entry name" value="TSP_type-3_rpt"/>
</dbReference>
<dbReference type="GO" id="GO:0016020">
    <property type="term" value="C:membrane"/>
    <property type="evidence" value="ECO:0007669"/>
    <property type="project" value="InterPro"/>
</dbReference>
<organism evidence="5 6">
    <name type="scientific">Lujinxingia vulgaris</name>
    <dbReference type="NCBI Taxonomy" id="2600176"/>
    <lineage>
        <taxon>Bacteria</taxon>
        <taxon>Deltaproteobacteria</taxon>
        <taxon>Bradymonadales</taxon>
        <taxon>Lujinxingiaceae</taxon>
        <taxon>Lujinxingia</taxon>
    </lineage>
</organism>
<comment type="caution">
    <text evidence="5">The sequence shown here is derived from an EMBL/GenBank/DDBJ whole genome shotgun (WGS) entry which is preliminary data.</text>
</comment>
<dbReference type="NCBIfam" id="TIGR01965">
    <property type="entry name" value="VCBS_repeat"/>
    <property type="match status" value="1"/>
</dbReference>
<dbReference type="SUPFAM" id="SSF49313">
    <property type="entry name" value="Cadherin-like"/>
    <property type="match status" value="1"/>
</dbReference>
<feature type="transmembrane region" description="Helical" evidence="4">
    <location>
        <begin position="64"/>
        <end position="89"/>
    </location>
</feature>
<dbReference type="Pfam" id="PF17963">
    <property type="entry name" value="Big_9"/>
    <property type="match status" value="3"/>
</dbReference>
<dbReference type="Gene3D" id="2.60.40.10">
    <property type="entry name" value="Immunoglobulins"/>
    <property type="match status" value="1"/>
</dbReference>
<dbReference type="Gene3D" id="2.60.40.3440">
    <property type="match status" value="3"/>
</dbReference>
<evidence type="ECO:0000256" key="2">
    <source>
        <dbReference type="ARBA" id="ARBA00022837"/>
    </source>
</evidence>
<evidence type="ECO:0000256" key="4">
    <source>
        <dbReference type="SAM" id="Phobius"/>
    </source>
</evidence>
<dbReference type="OrthoDB" id="5428840at2"/>
<dbReference type="InterPro" id="IPR015919">
    <property type="entry name" value="Cadherin-like_sf"/>
</dbReference>
<dbReference type="InterPro" id="IPR003367">
    <property type="entry name" value="Thrombospondin_3-like_rpt"/>
</dbReference>
<dbReference type="EMBL" id="VOSL01000024">
    <property type="protein sequence ID" value="TXD40690.1"/>
    <property type="molecule type" value="Genomic_DNA"/>
</dbReference>
<feature type="compositionally biased region" description="Acidic residues" evidence="3">
    <location>
        <begin position="886"/>
        <end position="897"/>
    </location>
</feature>
<protein>
    <submittedName>
        <fullName evidence="5">Tandem-95 repeat protein</fullName>
    </submittedName>
</protein>
<dbReference type="NCBIfam" id="TIGR03901">
    <property type="entry name" value="MYXO-CTERM"/>
    <property type="match status" value="1"/>
</dbReference>
<dbReference type="Gene3D" id="4.10.1080.10">
    <property type="entry name" value="TSP type-3 repeat"/>
    <property type="match status" value="4"/>
</dbReference>
<keyword evidence="1" id="KW-0732">Signal</keyword>
<proteinExistence type="predicted"/>
<dbReference type="Proteomes" id="UP000321046">
    <property type="component" value="Unassembled WGS sequence"/>
</dbReference>
<dbReference type="InterPro" id="IPR017897">
    <property type="entry name" value="Thrombospondin_3_rpt"/>
</dbReference>
<evidence type="ECO:0000313" key="5">
    <source>
        <dbReference type="EMBL" id="TXD40690.1"/>
    </source>
</evidence>
<feature type="region of interest" description="Disordered" evidence="3">
    <location>
        <begin position="717"/>
        <end position="766"/>
    </location>
</feature>
<evidence type="ECO:0000256" key="1">
    <source>
        <dbReference type="ARBA" id="ARBA00022729"/>
    </source>
</evidence>
<evidence type="ECO:0000313" key="6">
    <source>
        <dbReference type="Proteomes" id="UP000321046"/>
    </source>
</evidence>
<feature type="compositionally biased region" description="Polar residues" evidence="3">
    <location>
        <begin position="904"/>
        <end position="913"/>
    </location>
</feature>
<feature type="compositionally biased region" description="Acidic residues" evidence="3">
    <location>
        <begin position="778"/>
        <end position="797"/>
    </location>
</feature>
<accession>A0A5C6XEX8</accession>
<feature type="compositionally biased region" description="Acidic residues" evidence="3">
    <location>
        <begin position="717"/>
        <end position="751"/>
    </location>
</feature>
<dbReference type="PANTHER" id="PTHR10199">
    <property type="entry name" value="THROMBOSPONDIN"/>
    <property type="match status" value="1"/>
</dbReference>
<dbReference type="Gene3D" id="3.40.50.880">
    <property type="match status" value="1"/>
</dbReference>
<keyword evidence="2" id="KW-0106">Calcium</keyword>
<dbReference type="SUPFAM" id="SSF52317">
    <property type="entry name" value="Class I glutamine amidotransferase-like"/>
    <property type="match status" value="1"/>
</dbReference>
<reference evidence="5 6" key="1">
    <citation type="submission" date="2019-08" db="EMBL/GenBank/DDBJ databases">
        <title>Bradymonadales sp. TMQ2.</title>
        <authorList>
            <person name="Liang Q."/>
        </authorList>
    </citation>
    <scope>NUCLEOTIDE SEQUENCE [LARGE SCALE GENOMIC DNA]</scope>
    <source>
        <strain evidence="5 6">TMQ2</strain>
    </source>
</reference>
<evidence type="ECO:0000256" key="3">
    <source>
        <dbReference type="SAM" id="MobiDB-lite"/>
    </source>
</evidence>
<keyword evidence="4" id="KW-1133">Transmembrane helix</keyword>
<feature type="region of interest" description="Disordered" evidence="3">
    <location>
        <begin position="778"/>
        <end position="931"/>
    </location>
</feature>
<feature type="compositionally biased region" description="Acidic residues" evidence="3">
    <location>
        <begin position="817"/>
        <end position="879"/>
    </location>
</feature>
<dbReference type="InterPro" id="IPR010221">
    <property type="entry name" value="VCBS_dom"/>
</dbReference>
<dbReference type="PROSITE" id="PS51234">
    <property type="entry name" value="TSP3"/>
    <property type="match status" value="4"/>
</dbReference>
<gene>
    <name evidence="5" type="ORF">FRC96_05440</name>
</gene>
<dbReference type="NCBIfam" id="NF012211">
    <property type="entry name" value="tand_rpt_95"/>
    <property type="match status" value="3"/>
</dbReference>